<feature type="compositionally biased region" description="Polar residues" evidence="1">
    <location>
        <begin position="61"/>
        <end position="77"/>
    </location>
</feature>
<dbReference type="Proteomes" id="UP001396334">
    <property type="component" value="Unassembled WGS sequence"/>
</dbReference>
<gene>
    <name evidence="2" type="ORF">V6N11_076281</name>
</gene>
<proteinExistence type="predicted"/>
<evidence type="ECO:0000313" key="2">
    <source>
        <dbReference type="EMBL" id="KAK8996031.1"/>
    </source>
</evidence>
<organism evidence="2 3">
    <name type="scientific">Hibiscus sabdariffa</name>
    <name type="common">roselle</name>
    <dbReference type="NCBI Taxonomy" id="183260"/>
    <lineage>
        <taxon>Eukaryota</taxon>
        <taxon>Viridiplantae</taxon>
        <taxon>Streptophyta</taxon>
        <taxon>Embryophyta</taxon>
        <taxon>Tracheophyta</taxon>
        <taxon>Spermatophyta</taxon>
        <taxon>Magnoliopsida</taxon>
        <taxon>eudicotyledons</taxon>
        <taxon>Gunneridae</taxon>
        <taxon>Pentapetalae</taxon>
        <taxon>rosids</taxon>
        <taxon>malvids</taxon>
        <taxon>Malvales</taxon>
        <taxon>Malvaceae</taxon>
        <taxon>Malvoideae</taxon>
        <taxon>Hibiscus</taxon>
    </lineage>
</organism>
<comment type="caution">
    <text evidence="2">The sequence shown here is derived from an EMBL/GenBank/DDBJ whole genome shotgun (WGS) entry which is preliminary data.</text>
</comment>
<feature type="region of interest" description="Disordered" evidence="1">
    <location>
        <begin position="43"/>
        <end position="82"/>
    </location>
</feature>
<protein>
    <submittedName>
        <fullName evidence="2">Uncharacterized protein</fullName>
    </submittedName>
</protein>
<accession>A0ABR2Q6C6</accession>
<evidence type="ECO:0000313" key="3">
    <source>
        <dbReference type="Proteomes" id="UP001396334"/>
    </source>
</evidence>
<dbReference type="EMBL" id="JBBPBN010000045">
    <property type="protein sequence ID" value="KAK8996031.1"/>
    <property type="molecule type" value="Genomic_DNA"/>
</dbReference>
<keyword evidence="3" id="KW-1185">Reference proteome</keyword>
<name>A0ABR2Q6C6_9ROSI</name>
<reference evidence="2 3" key="1">
    <citation type="journal article" date="2024" name="G3 (Bethesda)">
        <title>Genome assembly of Hibiscus sabdariffa L. provides insights into metabolisms of medicinal natural products.</title>
        <authorList>
            <person name="Kim T."/>
        </authorList>
    </citation>
    <scope>NUCLEOTIDE SEQUENCE [LARGE SCALE GENOMIC DNA]</scope>
    <source>
        <strain evidence="2">TK-2024</strain>
        <tissue evidence="2">Old leaves</tissue>
    </source>
</reference>
<sequence>MERLGNGRAQGKGGRKNISRLLFSFRIFLHVSIGRRVVPLQSKAKMTVDRSPKSSSDSSSVPDQYTCSTNMSRSNCNGEDETSSEAVHSVLNVTSTETIELYIQVDLPMISWTGVVARHTLEQTSQGDRASEVIARMPNQNGELDPVTSLEGCEAHSRRIPIDKVMDREELGFVCLLQKGI</sequence>
<evidence type="ECO:0000256" key="1">
    <source>
        <dbReference type="SAM" id="MobiDB-lite"/>
    </source>
</evidence>